<comment type="caution">
    <text evidence="2">The sequence shown here is derived from an EMBL/GenBank/DDBJ whole genome shotgun (WGS) entry which is preliminary data.</text>
</comment>
<reference evidence="2 3" key="1">
    <citation type="journal article" date="2023" name="Int. J. Syst. Evol. Microbiol.">
        <title>Arthrobacter mangrovi sp. nov., an actinobacterium isolated from the rhizosphere of a mangrove.</title>
        <authorList>
            <person name="Hamada M."/>
            <person name="Saitou S."/>
            <person name="Enomoto N."/>
            <person name="Nanri K."/>
            <person name="Hidaka K."/>
            <person name="Miura T."/>
            <person name="Tamura T."/>
        </authorList>
    </citation>
    <scope>NUCLEOTIDE SEQUENCE [LARGE SCALE GENOMIC DNA]</scope>
    <source>
        <strain evidence="2 3">NBRC 112813</strain>
    </source>
</reference>
<evidence type="ECO:0000313" key="2">
    <source>
        <dbReference type="EMBL" id="GLB68943.1"/>
    </source>
</evidence>
<gene>
    <name evidence="2" type="ORF">AHIS1636_33860</name>
</gene>
<organism evidence="2 3">
    <name type="scientific">Arthrobacter mangrovi</name>
    <dbReference type="NCBI Taxonomy" id="2966350"/>
    <lineage>
        <taxon>Bacteria</taxon>
        <taxon>Bacillati</taxon>
        <taxon>Actinomycetota</taxon>
        <taxon>Actinomycetes</taxon>
        <taxon>Micrococcales</taxon>
        <taxon>Micrococcaceae</taxon>
        <taxon>Arthrobacter</taxon>
    </lineage>
</organism>
<evidence type="ECO:0000313" key="3">
    <source>
        <dbReference type="Proteomes" id="UP001209654"/>
    </source>
</evidence>
<dbReference type="Proteomes" id="UP001209654">
    <property type="component" value="Unassembled WGS sequence"/>
</dbReference>
<protein>
    <submittedName>
        <fullName evidence="2">Uncharacterized protein</fullName>
    </submittedName>
</protein>
<feature type="compositionally biased region" description="Low complexity" evidence="1">
    <location>
        <begin position="1"/>
        <end position="14"/>
    </location>
</feature>
<evidence type="ECO:0000256" key="1">
    <source>
        <dbReference type="SAM" id="MobiDB-lite"/>
    </source>
</evidence>
<sequence length="63" mass="6518">MLLSGGAPAAGGDCAPKKNTEPWNVSAPADPGPQFPAQTHLAAARRRSFWVGCWKGAQRNGGT</sequence>
<feature type="region of interest" description="Disordered" evidence="1">
    <location>
        <begin position="1"/>
        <end position="36"/>
    </location>
</feature>
<accession>A0ABQ5MYB4</accession>
<proteinExistence type="predicted"/>
<keyword evidence="3" id="KW-1185">Reference proteome</keyword>
<dbReference type="EMBL" id="BRVS01000026">
    <property type="protein sequence ID" value="GLB68943.1"/>
    <property type="molecule type" value="Genomic_DNA"/>
</dbReference>
<name>A0ABQ5MYB4_9MICC</name>